<evidence type="ECO:0000313" key="3">
    <source>
        <dbReference type="EMBL" id="CAF3520097.1"/>
    </source>
</evidence>
<accession>A0A814D8W8</accession>
<dbReference type="EMBL" id="CAJNOE010000129">
    <property type="protein sequence ID" value="CAF0953845.1"/>
    <property type="molecule type" value="Genomic_DNA"/>
</dbReference>
<feature type="compositionally biased region" description="Basic residues" evidence="1">
    <location>
        <begin position="1"/>
        <end position="10"/>
    </location>
</feature>
<sequence>MSRKQNKHKSTTISSATINTKQKRQQTNTKSKISILAQQKVTSEVVSNSDKQQQHTTNIPAIHFQNPVNNYQKQKIKSSSAWSSREEIQGIDYLVKPSSTLLATASVFIPSSFLVLQNKTNDILPIEDITSFYWNSNDSRSSNPVQQPSSELRATAIFPAYSPMNYAMDNSNSTWNDILVTTSNEFQWEYSHDEQQPQTSTIPNDFPLYDPFNSNTGLNIPSSTILTHIQIPQINDVDEMDAFDKEIEDFKK</sequence>
<comment type="caution">
    <text evidence="2">The sequence shown here is derived from an EMBL/GenBank/DDBJ whole genome shotgun (WGS) entry which is preliminary data.</text>
</comment>
<gene>
    <name evidence="2" type="ORF">IZO911_LOCUS15160</name>
    <name evidence="3" type="ORF">KXQ929_LOCUS1108</name>
</gene>
<organism evidence="2 4">
    <name type="scientific">Adineta steineri</name>
    <dbReference type="NCBI Taxonomy" id="433720"/>
    <lineage>
        <taxon>Eukaryota</taxon>
        <taxon>Metazoa</taxon>
        <taxon>Spiralia</taxon>
        <taxon>Gnathifera</taxon>
        <taxon>Rotifera</taxon>
        <taxon>Eurotatoria</taxon>
        <taxon>Bdelloidea</taxon>
        <taxon>Adinetida</taxon>
        <taxon>Adinetidae</taxon>
        <taxon>Adineta</taxon>
    </lineage>
</organism>
<feature type="region of interest" description="Disordered" evidence="1">
    <location>
        <begin position="1"/>
        <end position="33"/>
    </location>
</feature>
<evidence type="ECO:0000313" key="4">
    <source>
        <dbReference type="Proteomes" id="UP000663860"/>
    </source>
</evidence>
<evidence type="ECO:0000256" key="1">
    <source>
        <dbReference type="SAM" id="MobiDB-lite"/>
    </source>
</evidence>
<proteinExistence type="predicted"/>
<reference evidence="2" key="1">
    <citation type="submission" date="2021-02" db="EMBL/GenBank/DDBJ databases">
        <authorList>
            <person name="Nowell W R."/>
        </authorList>
    </citation>
    <scope>NUCLEOTIDE SEQUENCE</scope>
</reference>
<evidence type="ECO:0000313" key="2">
    <source>
        <dbReference type="EMBL" id="CAF0953845.1"/>
    </source>
</evidence>
<dbReference type="EMBL" id="CAJOBB010000029">
    <property type="protein sequence ID" value="CAF3520097.1"/>
    <property type="molecule type" value="Genomic_DNA"/>
</dbReference>
<dbReference type="Proteomes" id="UP000663868">
    <property type="component" value="Unassembled WGS sequence"/>
</dbReference>
<dbReference type="AlphaFoldDB" id="A0A814D8W8"/>
<dbReference type="Proteomes" id="UP000663860">
    <property type="component" value="Unassembled WGS sequence"/>
</dbReference>
<feature type="compositionally biased region" description="Polar residues" evidence="1">
    <location>
        <begin position="11"/>
        <end position="33"/>
    </location>
</feature>
<name>A0A814D8W8_9BILA</name>
<protein>
    <submittedName>
        <fullName evidence="2">Uncharacterized protein</fullName>
    </submittedName>
</protein>